<protein>
    <recommendedName>
        <fullName evidence="2">Helitron helicase-like domain-containing protein</fullName>
    </recommendedName>
</protein>
<feature type="region of interest" description="Disordered" evidence="1">
    <location>
        <begin position="818"/>
        <end position="838"/>
    </location>
</feature>
<dbReference type="EMBL" id="GL732831">
    <property type="protein sequence ID" value="EFX64429.1"/>
    <property type="molecule type" value="Genomic_DNA"/>
</dbReference>
<dbReference type="InterPro" id="IPR053255">
    <property type="entry name" value="EGF-like_domain"/>
</dbReference>
<dbReference type="Pfam" id="PF14214">
    <property type="entry name" value="Helitron_like_N"/>
    <property type="match status" value="1"/>
</dbReference>
<feature type="domain" description="Helitron helicase-like" evidence="2">
    <location>
        <begin position="142"/>
        <end position="378"/>
    </location>
</feature>
<feature type="region of interest" description="Disordered" evidence="1">
    <location>
        <begin position="857"/>
        <end position="878"/>
    </location>
</feature>
<dbReference type="InParanoid" id="E9HV05"/>
<dbReference type="PANTHER" id="PTHR24047:SF29">
    <property type="entry name" value="EATER-RELATED"/>
    <property type="match status" value="1"/>
</dbReference>
<evidence type="ECO:0000256" key="1">
    <source>
        <dbReference type="SAM" id="MobiDB-lite"/>
    </source>
</evidence>
<name>E9HV05_DAPPU</name>
<gene>
    <name evidence="3" type="ORF">DAPPUDRAFT_118188</name>
</gene>
<proteinExistence type="predicted"/>
<dbReference type="GO" id="GO:0006909">
    <property type="term" value="P:phagocytosis"/>
    <property type="evidence" value="ECO:0000318"/>
    <property type="project" value="GO_Central"/>
</dbReference>
<dbReference type="KEGG" id="dpx:DAPPUDRAFT_118188"/>
<evidence type="ECO:0000313" key="3">
    <source>
        <dbReference type="EMBL" id="EFX64429.1"/>
    </source>
</evidence>
<dbReference type="GO" id="GO:0005886">
    <property type="term" value="C:plasma membrane"/>
    <property type="evidence" value="ECO:0000318"/>
    <property type="project" value="GO_Central"/>
</dbReference>
<dbReference type="GO" id="GO:0006955">
    <property type="term" value="P:immune response"/>
    <property type="evidence" value="ECO:0000318"/>
    <property type="project" value="GO_Central"/>
</dbReference>
<dbReference type="HOGENOM" id="CLU_288895_0_0_1"/>
<organism evidence="3 4">
    <name type="scientific">Daphnia pulex</name>
    <name type="common">Water flea</name>
    <dbReference type="NCBI Taxonomy" id="6669"/>
    <lineage>
        <taxon>Eukaryota</taxon>
        <taxon>Metazoa</taxon>
        <taxon>Ecdysozoa</taxon>
        <taxon>Arthropoda</taxon>
        <taxon>Crustacea</taxon>
        <taxon>Branchiopoda</taxon>
        <taxon>Diplostraca</taxon>
        <taxon>Cladocera</taxon>
        <taxon>Anomopoda</taxon>
        <taxon>Daphniidae</taxon>
        <taxon>Daphnia</taxon>
    </lineage>
</organism>
<dbReference type="PhylomeDB" id="E9HV05"/>
<dbReference type="OrthoDB" id="6159664at2759"/>
<dbReference type="PANTHER" id="PTHR24047">
    <property type="entry name" value="FI01909P-RELATED"/>
    <property type="match status" value="1"/>
</dbReference>
<dbReference type="STRING" id="6669.E9HV05"/>
<keyword evidence="4" id="KW-1185">Reference proteome</keyword>
<dbReference type="eggNOG" id="ENOG502SP2K">
    <property type="taxonomic scope" value="Eukaryota"/>
</dbReference>
<accession>E9HV05</accession>
<evidence type="ECO:0000259" key="2">
    <source>
        <dbReference type="Pfam" id="PF14214"/>
    </source>
</evidence>
<dbReference type="InterPro" id="IPR025476">
    <property type="entry name" value="Helitron_helicase-like"/>
</dbReference>
<sequence>MTATLENIPNQLIQKATVVGDQCEIEIDRLVHEQIPQPVNDDDQDKLIEENPTGYPMSFLTRSGDQANAQEIPTDSSPKELLEAELNCINIEQSAEPINEFEENHHLLYSAFPHLFPLGKGLRRTNSVPQKDVYHMENQWSGKFAKCLRFQFLLFDQMQRHSAARAVKASVLSNTLSMTKFSEMIANPAFIGQLEHAKNHPNTTEAKALLAKMTPHISLVNRKVPYSAAERKAAVGHLMNMVRYFGPPTIFNTISQDDIHGLLNIRLTLNIRNNATFPATEDGFAEALRQQQTEFHSIPIHPSALRILLAEGPAFAANMYYKTSNSVFSHLFGTPPDSVGKKKTVPLAHRKAGIFGTPIAAFGCTEEQSRGSLHMHSLFCGGLTPSMIQAVGGIPILAKHIASAINRTVMAQLQPEIHVRHLLRDLHNESPAHAALFKCNNPVTEKRKFIQDFQRTADLSNVHVHGPSCYHTRTGEVCCRFGKPTHLREETGVEQIVAIKADPKKPDISFEVFNHQPKPLPPSEIIATFQNGLVVDYSPVQSAVVGCNTNASLLGSDAQTKAALCYVLKYVTKPPAELAHTLSLLHHARRTIEVHPSRAADTGTEIRTGMHYLNRIVNQLSGAIEISAPMAAVAIQGMPAELRSETFCVAYVTAAIAYAKHHHETSSTSMGDNLNEFDDVDTNDSAMEEENDEINSDEDIISDDEESSTNIEDINDLNHHSDHEDTEVIHNVDGDLTQDEFFNQTEPLILSSEDKNRLATQSDENIVSTANIYVSDKKIVAVPQHIHYAYRGEELNLLSLYEYVALIDVIPKHWKKQQMDQNSEEPDTGGRAGPWTHAYGTQGPWKYVQRNRSKTKIPVLVGPPPAPPTAKPRQRTAAWTSQSRKLADYILTLYRPRQVETADKSTLPGSTLWNDLCQYMHTLEHGHNEEGPSFLNRIRSKWINNAAHGLRISGEDRTAASKHRCQCAKQWNTKDGSESLRSTLEPPEGSTLLSNEIRIQETMAATAAQENINILRERASADDLLERANHSHLEYYCKDSEMRLSILIWVKVDPSAFLFCDLL</sequence>
<dbReference type="AlphaFoldDB" id="E9HV05"/>
<dbReference type="Proteomes" id="UP000000305">
    <property type="component" value="Unassembled WGS sequence"/>
</dbReference>
<evidence type="ECO:0000313" key="4">
    <source>
        <dbReference type="Proteomes" id="UP000000305"/>
    </source>
</evidence>
<reference evidence="3 4" key="1">
    <citation type="journal article" date="2011" name="Science">
        <title>The ecoresponsive genome of Daphnia pulex.</title>
        <authorList>
            <person name="Colbourne J.K."/>
            <person name="Pfrender M.E."/>
            <person name="Gilbert D."/>
            <person name="Thomas W.K."/>
            <person name="Tucker A."/>
            <person name="Oakley T.H."/>
            <person name="Tokishita S."/>
            <person name="Aerts A."/>
            <person name="Arnold G.J."/>
            <person name="Basu M.K."/>
            <person name="Bauer D.J."/>
            <person name="Caceres C.E."/>
            <person name="Carmel L."/>
            <person name="Casola C."/>
            <person name="Choi J.H."/>
            <person name="Detter J.C."/>
            <person name="Dong Q."/>
            <person name="Dusheyko S."/>
            <person name="Eads B.D."/>
            <person name="Frohlich T."/>
            <person name="Geiler-Samerotte K.A."/>
            <person name="Gerlach D."/>
            <person name="Hatcher P."/>
            <person name="Jogdeo S."/>
            <person name="Krijgsveld J."/>
            <person name="Kriventseva E.V."/>
            <person name="Kultz D."/>
            <person name="Laforsch C."/>
            <person name="Lindquist E."/>
            <person name="Lopez J."/>
            <person name="Manak J.R."/>
            <person name="Muller J."/>
            <person name="Pangilinan J."/>
            <person name="Patwardhan R.P."/>
            <person name="Pitluck S."/>
            <person name="Pritham E.J."/>
            <person name="Rechtsteiner A."/>
            <person name="Rho M."/>
            <person name="Rogozin I.B."/>
            <person name="Sakarya O."/>
            <person name="Salamov A."/>
            <person name="Schaack S."/>
            <person name="Shapiro H."/>
            <person name="Shiga Y."/>
            <person name="Skalitzky C."/>
            <person name="Smith Z."/>
            <person name="Souvorov A."/>
            <person name="Sung W."/>
            <person name="Tang Z."/>
            <person name="Tsuchiya D."/>
            <person name="Tu H."/>
            <person name="Vos H."/>
            <person name="Wang M."/>
            <person name="Wolf Y.I."/>
            <person name="Yamagata H."/>
            <person name="Yamada T."/>
            <person name="Ye Y."/>
            <person name="Shaw J.R."/>
            <person name="Andrews J."/>
            <person name="Crease T.J."/>
            <person name="Tang H."/>
            <person name="Lucas S.M."/>
            <person name="Robertson H.M."/>
            <person name="Bork P."/>
            <person name="Koonin E.V."/>
            <person name="Zdobnov E.M."/>
            <person name="Grigoriev I.V."/>
            <person name="Lynch M."/>
            <person name="Boore J.L."/>
        </authorList>
    </citation>
    <scope>NUCLEOTIDE SEQUENCE [LARGE SCALE GENOMIC DNA]</scope>
</reference>
<feature type="compositionally biased region" description="Pro residues" evidence="1">
    <location>
        <begin position="861"/>
        <end position="870"/>
    </location>
</feature>